<keyword evidence="2" id="KW-1185">Reference proteome</keyword>
<evidence type="ECO:0000313" key="1">
    <source>
        <dbReference type="EMBL" id="RII41514.1"/>
    </source>
</evidence>
<gene>
    <name evidence="1" type="ORF">DWB68_12375</name>
</gene>
<dbReference type="AlphaFoldDB" id="A0A399J864"/>
<protein>
    <submittedName>
        <fullName evidence="1">DUF664 domain-containing protein</fullName>
    </submittedName>
</protein>
<comment type="caution">
    <text evidence="1">The sequence shown here is derived from an EMBL/GenBank/DDBJ whole genome shotgun (WGS) entry which is preliminary data.</text>
</comment>
<dbReference type="SUPFAM" id="SSF109854">
    <property type="entry name" value="DinB/YfiT-like putative metalloenzymes"/>
    <property type="match status" value="1"/>
</dbReference>
<dbReference type="Pfam" id="PF04978">
    <property type="entry name" value="MST"/>
    <property type="match status" value="1"/>
</dbReference>
<dbReference type="EMBL" id="QQXK01000026">
    <property type="protein sequence ID" value="RII41514.1"/>
    <property type="molecule type" value="Genomic_DNA"/>
</dbReference>
<reference evidence="1 2" key="1">
    <citation type="submission" date="2018-07" db="EMBL/GenBank/DDBJ databases">
        <title>Arthrobacter sp. nov., isolated from raw cow's milk with high bacterial count.</title>
        <authorList>
            <person name="Hahne J."/>
            <person name="Isele D."/>
            <person name="Lipski A."/>
        </authorList>
    </citation>
    <scope>NUCLEOTIDE SEQUENCE [LARGE SCALE GENOMIC DNA]</scope>
    <source>
        <strain evidence="1 2">JZ R-35</strain>
    </source>
</reference>
<dbReference type="InterPro" id="IPR007061">
    <property type="entry name" value="MST-like"/>
</dbReference>
<evidence type="ECO:0000313" key="2">
    <source>
        <dbReference type="Proteomes" id="UP000265419"/>
    </source>
</evidence>
<sequence>MGFLTPQATGELGVLKTYALQQLAQLRTTEVGLSNEQAHSHPAASALNLTGLLRHCGAVGVYWSACAVAAPDAPQIPDGFDDLPLEDMIADESTLEETLVYFDRCVDLTTANFDAVTDLSAPVPVPPAPWYPPELTSWEARWCLAHISTEVARHTGHADIIRESIDGKGAYELNDLAEAL</sequence>
<dbReference type="RefSeq" id="WP_119425430.1">
    <property type="nucleotide sequence ID" value="NZ_QQXK01000026.1"/>
</dbReference>
<name>A0A399J864_9MICC</name>
<organism evidence="1 2">
    <name type="scientific">Galactobacter valiniphilus</name>
    <dbReference type="NCBI Taxonomy" id="2676122"/>
    <lineage>
        <taxon>Bacteria</taxon>
        <taxon>Bacillati</taxon>
        <taxon>Actinomycetota</taxon>
        <taxon>Actinomycetes</taxon>
        <taxon>Micrococcales</taxon>
        <taxon>Micrococcaceae</taxon>
        <taxon>Galactobacter</taxon>
    </lineage>
</organism>
<dbReference type="Gene3D" id="1.20.120.450">
    <property type="entry name" value="dinb family like domain"/>
    <property type="match status" value="1"/>
</dbReference>
<dbReference type="Proteomes" id="UP000265419">
    <property type="component" value="Unassembled WGS sequence"/>
</dbReference>
<accession>A0A399J864</accession>
<dbReference type="InterPro" id="IPR034660">
    <property type="entry name" value="DinB/YfiT-like"/>
</dbReference>
<proteinExistence type="predicted"/>